<feature type="binding site" evidence="2">
    <location>
        <position position="102"/>
    </location>
    <ligand>
        <name>Mn(2+)</name>
        <dbReference type="ChEBI" id="CHEBI:29035"/>
        <label>2</label>
    </ligand>
</feature>
<dbReference type="PANTHER" id="PTHR11014:SF63">
    <property type="entry name" value="METALLOPEPTIDASE, PUTATIVE (AFU_ORTHOLOGUE AFUA_6G09600)-RELATED"/>
    <property type="match status" value="1"/>
</dbReference>
<dbReference type="GO" id="GO:0046872">
    <property type="term" value="F:metal ion binding"/>
    <property type="evidence" value="ECO:0007669"/>
    <property type="project" value="UniProtKB-KW"/>
</dbReference>
<accession>A0A918JET4</accession>
<evidence type="ECO:0000259" key="3">
    <source>
        <dbReference type="Pfam" id="PF07687"/>
    </source>
</evidence>
<gene>
    <name evidence="4" type="primary">hipO-2</name>
    <name evidence="4" type="ORF">GCM10011450_00990</name>
</gene>
<feature type="binding site" evidence="2">
    <location>
        <position position="137"/>
    </location>
    <ligand>
        <name>Mn(2+)</name>
        <dbReference type="ChEBI" id="CHEBI:29035"/>
        <label>2</label>
    </ligand>
</feature>
<dbReference type="PANTHER" id="PTHR11014">
    <property type="entry name" value="PEPTIDASE M20 FAMILY MEMBER"/>
    <property type="match status" value="1"/>
</dbReference>
<dbReference type="Proteomes" id="UP000608345">
    <property type="component" value="Unassembled WGS sequence"/>
</dbReference>
<dbReference type="NCBIfam" id="TIGR01891">
    <property type="entry name" value="amidohydrolases"/>
    <property type="match status" value="1"/>
</dbReference>
<dbReference type="PIRSF" id="PIRSF005962">
    <property type="entry name" value="Pept_M20D_amidohydro"/>
    <property type="match status" value="1"/>
</dbReference>
<dbReference type="Pfam" id="PF07687">
    <property type="entry name" value="M20_dimer"/>
    <property type="match status" value="1"/>
</dbReference>
<proteinExistence type="predicted"/>
<comment type="caution">
    <text evidence="4">The sequence shown here is derived from an EMBL/GenBank/DDBJ whole genome shotgun (WGS) entry which is preliminary data.</text>
</comment>
<dbReference type="InterPro" id="IPR036264">
    <property type="entry name" value="Bact_exopeptidase_dim_dom"/>
</dbReference>
<organism evidence="4 5">
    <name type="scientific">Advenella faeciporci</name>
    <dbReference type="NCBI Taxonomy" id="797535"/>
    <lineage>
        <taxon>Bacteria</taxon>
        <taxon>Pseudomonadati</taxon>
        <taxon>Pseudomonadota</taxon>
        <taxon>Betaproteobacteria</taxon>
        <taxon>Burkholderiales</taxon>
        <taxon>Alcaligenaceae</taxon>
    </lineage>
</organism>
<dbReference type="SUPFAM" id="SSF55031">
    <property type="entry name" value="Bacterial exopeptidase dimerisation domain"/>
    <property type="match status" value="1"/>
</dbReference>
<keyword evidence="1" id="KW-0378">Hydrolase</keyword>
<dbReference type="SUPFAM" id="SSF53187">
    <property type="entry name" value="Zn-dependent exopeptidases"/>
    <property type="match status" value="1"/>
</dbReference>
<protein>
    <submittedName>
        <fullName evidence="4">Amidohydrolase</fullName>
    </submittedName>
</protein>
<keyword evidence="5" id="KW-1185">Reference proteome</keyword>
<dbReference type="CDD" id="cd05666">
    <property type="entry name" value="M20_Acy1-like"/>
    <property type="match status" value="1"/>
</dbReference>
<evidence type="ECO:0000313" key="5">
    <source>
        <dbReference type="Proteomes" id="UP000608345"/>
    </source>
</evidence>
<dbReference type="InterPro" id="IPR011650">
    <property type="entry name" value="Peptidase_M20_dimer"/>
</dbReference>
<feature type="domain" description="Peptidase M20 dimerisation" evidence="3">
    <location>
        <begin position="186"/>
        <end position="282"/>
    </location>
</feature>
<evidence type="ECO:0000256" key="1">
    <source>
        <dbReference type="ARBA" id="ARBA00022801"/>
    </source>
</evidence>
<dbReference type="RefSeq" id="WP_189383482.1">
    <property type="nucleotide sequence ID" value="NZ_BAABFY010000010.1"/>
</dbReference>
<name>A0A918JET4_9BURK</name>
<reference evidence="4" key="2">
    <citation type="submission" date="2020-09" db="EMBL/GenBank/DDBJ databases">
        <authorList>
            <person name="Sun Q."/>
            <person name="Kim S."/>
        </authorList>
    </citation>
    <scope>NUCLEOTIDE SEQUENCE</scope>
    <source>
        <strain evidence="4">KCTC 23732</strain>
    </source>
</reference>
<dbReference type="GO" id="GO:0019877">
    <property type="term" value="P:diaminopimelate biosynthetic process"/>
    <property type="evidence" value="ECO:0007669"/>
    <property type="project" value="UniProtKB-ARBA"/>
</dbReference>
<feature type="binding site" evidence="2">
    <location>
        <position position="363"/>
    </location>
    <ligand>
        <name>Mn(2+)</name>
        <dbReference type="ChEBI" id="CHEBI:29035"/>
        <label>2</label>
    </ligand>
</feature>
<keyword evidence="2" id="KW-0479">Metal-binding</keyword>
<dbReference type="FunFam" id="3.30.70.360:FF:000001">
    <property type="entry name" value="N-acetyldiaminopimelate deacetylase"/>
    <property type="match status" value="1"/>
</dbReference>
<reference evidence="4" key="1">
    <citation type="journal article" date="2014" name="Int. J. Syst. Evol. Microbiol.">
        <title>Complete genome sequence of Corynebacterium casei LMG S-19264T (=DSM 44701T), isolated from a smear-ripened cheese.</title>
        <authorList>
            <consortium name="US DOE Joint Genome Institute (JGI-PGF)"/>
            <person name="Walter F."/>
            <person name="Albersmeier A."/>
            <person name="Kalinowski J."/>
            <person name="Ruckert C."/>
        </authorList>
    </citation>
    <scope>NUCLEOTIDE SEQUENCE</scope>
    <source>
        <strain evidence="4">KCTC 23732</strain>
    </source>
</reference>
<sequence length="393" mass="42797">MNSHTNYIQAHFDEFAKIRHDIHQHPELGFKEHRTSHIVQQLLKEWGYEVHTGYGTTGVVGVLKKGNSNKTMGIRADMDALPLKETTGLPYASVHDNIMHACGHDGHTTMLLAAAKYLAEKGEFSGTLNLIFQPAEESLGGARKMMDDGLFKDHPCDAIFGMHNAPGFPQGQLLFRDGPAMSSSDYVTITITGVGGHGAHPHLAKDPIVAAASIIMALQTIVSREVNPSQLAVITIGAMNAGHINNVIPQQAVLELSVRALNAEVRSLLENRIKALVNAQAESFGVRADIHYERGYPVLVNTQTETDFARQTAIEFAGQDNVVLQTPARLGSEDFAFMLEKVPGCYLFIGNGEGNKEGACAVHNPNYNFNDKNLVNGGAFWAYLAERYLSHAG</sequence>
<dbReference type="GO" id="GO:0050118">
    <property type="term" value="F:N-acetyldiaminopimelate deacetylase activity"/>
    <property type="evidence" value="ECO:0007669"/>
    <property type="project" value="UniProtKB-ARBA"/>
</dbReference>
<feature type="binding site" evidence="2">
    <location>
        <position position="104"/>
    </location>
    <ligand>
        <name>Mn(2+)</name>
        <dbReference type="ChEBI" id="CHEBI:29035"/>
        <label>2</label>
    </ligand>
</feature>
<feature type="binding site" evidence="2">
    <location>
        <position position="163"/>
    </location>
    <ligand>
        <name>Mn(2+)</name>
        <dbReference type="ChEBI" id="CHEBI:29035"/>
        <label>2</label>
    </ligand>
</feature>
<dbReference type="InterPro" id="IPR002933">
    <property type="entry name" value="Peptidase_M20"/>
</dbReference>
<dbReference type="AlphaFoldDB" id="A0A918JET4"/>
<dbReference type="EMBL" id="BMYS01000001">
    <property type="protein sequence ID" value="GGW75439.1"/>
    <property type="molecule type" value="Genomic_DNA"/>
</dbReference>
<dbReference type="Gene3D" id="3.30.70.360">
    <property type="match status" value="1"/>
</dbReference>
<dbReference type="Gene3D" id="3.40.630.10">
    <property type="entry name" value="Zn peptidases"/>
    <property type="match status" value="1"/>
</dbReference>
<keyword evidence="2" id="KW-0464">Manganese</keyword>
<evidence type="ECO:0000256" key="2">
    <source>
        <dbReference type="PIRSR" id="PIRSR005962-1"/>
    </source>
</evidence>
<dbReference type="Pfam" id="PF01546">
    <property type="entry name" value="Peptidase_M20"/>
    <property type="match status" value="1"/>
</dbReference>
<evidence type="ECO:0000313" key="4">
    <source>
        <dbReference type="EMBL" id="GGW75439.1"/>
    </source>
</evidence>
<dbReference type="InterPro" id="IPR017439">
    <property type="entry name" value="Amidohydrolase"/>
</dbReference>
<comment type="cofactor">
    <cofactor evidence="2">
        <name>Mn(2+)</name>
        <dbReference type="ChEBI" id="CHEBI:29035"/>
    </cofactor>
    <text evidence="2">The Mn(2+) ion enhances activity.</text>
</comment>